<gene>
    <name evidence="2" type="ORF">OHC33_003738</name>
</gene>
<dbReference type="EMBL" id="JAKLMC020000007">
    <property type="protein sequence ID" value="KAK5955059.1"/>
    <property type="molecule type" value="Genomic_DNA"/>
</dbReference>
<dbReference type="AlphaFoldDB" id="A0AAN8EGF7"/>
<feature type="compositionally biased region" description="Polar residues" evidence="1">
    <location>
        <begin position="275"/>
        <end position="288"/>
    </location>
</feature>
<feature type="compositionally biased region" description="Polar residues" evidence="1">
    <location>
        <begin position="16"/>
        <end position="33"/>
    </location>
</feature>
<proteinExistence type="predicted"/>
<feature type="compositionally biased region" description="Low complexity" evidence="1">
    <location>
        <begin position="628"/>
        <end position="643"/>
    </location>
</feature>
<feature type="compositionally biased region" description="Acidic residues" evidence="1">
    <location>
        <begin position="515"/>
        <end position="527"/>
    </location>
</feature>
<comment type="caution">
    <text evidence="2">The sequence shown here is derived from an EMBL/GenBank/DDBJ whole genome shotgun (WGS) entry which is preliminary data.</text>
</comment>
<feature type="compositionally biased region" description="Basic and acidic residues" evidence="1">
    <location>
        <begin position="685"/>
        <end position="705"/>
    </location>
</feature>
<feature type="region of interest" description="Disordered" evidence="1">
    <location>
        <begin position="587"/>
        <end position="802"/>
    </location>
</feature>
<feature type="region of interest" description="Disordered" evidence="1">
    <location>
        <begin position="1"/>
        <end position="102"/>
    </location>
</feature>
<feature type="compositionally biased region" description="Basic and acidic residues" evidence="1">
    <location>
        <begin position="749"/>
        <end position="777"/>
    </location>
</feature>
<dbReference type="Proteomes" id="UP001316803">
    <property type="component" value="Unassembled WGS sequence"/>
</dbReference>
<accession>A0AAN8EGF7</accession>
<feature type="compositionally biased region" description="Polar residues" evidence="1">
    <location>
        <begin position="338"/>
        <end position="379"/>
    </location>
</feature>
<reference evidence="2 3" key="1">
    <citation type="submission" date="2022-12" db="EMBL/GenBank/DDBJ databases">
        <title>Genomic features and morphological characterization of a novel Knufia sp. strain isolated from spacecraft assembly facility.</title>
        <authorList>
            <person name="Teixeira M."/>
            <person name="Chander A.M."/>
            <person name="Stajich J.E."/>
            <person name="Venkateswaran K."/>
        </authorList>
    </citation>
    <scope>NUCLEOTIDE SEQUENCE [LARGE SCALE GENOMIC DNA]</scope>
    <source>
        <strain evidence="2 3">FJI-L2-BK-P2</strain>
    </source>
</reference>
<feature type="compositionally biased region" description="Polar residues" evidence="1">
    <location>
        <begin position="390"/>
        <end position="407"/>
    </location>
</feature>
<protein>
    <submittedName>
        <fullName evidence="2">Uncharacterized protein</fullName>
    </submittedName>
</protein>
<name>A0AAN8EGF7_9EURO</name>
<evidence type="ECO:0000256" key="1">
    <source>
        <dbReference type="SAM" id="MobiDB-lite"/>
    </source>
</evidence>
<feature type="compositionally biased region" description="Polar residues" evidence="1">
    <location>
        <begin position="598"/>
        <end position="627"/>
    </location>
</feature>
<evidence type="ECO:0000313" key="2">
    <source>
        <dbReference type="EMBL" id="KAK5955059.1"/>
    </source>
</evidence>
<keyword evidence="3" id="KW-1185">Reference proteome</keyword>
<feature type="compositionally biased region" description="Polar residues" evidence="1">
    <location>
        <begin position="439"/>
        <end position="461"/>
    </location>
</feature>
<sequence>MARIARDSTPKRRSARLSNQPPVSSRKTPSINQLDAVLERDETPGAEQPSIDNVIATPSTRKSLDDRMKALSNVSTPKTEPKPANDQMHPATVHQTTAKAPDSGLKLGFADIATTGRASLASLQNTPSRPRQSLAHTNISPTFQFKFSHESNMSDQGRKLMDSIREDAARIKEQLRREQEAEARGENMLVDATGRKIAKPTAKAGRFSDVHMNQFKKMDSIANHPSSFRARPGFARPTEQSLKRSSSKAELGEPERPRTAGKSPITRIPPPVTGRPTSISPFKSIQRPSSDEAEALTKRLRRDGDEDVSTSRPTTLPRPASSRLLSPTKASAARTADGVTTPTKPSTLPRSNSVKSIRSVSRPSTAVPMSTSKLPQAQLNKPLPAVPTVANASPSKQGLRRSASTKSLAAPAQSEEEEAPKSRIPTMASLRSILRSPKKFSQAQTNTPKHSSTIPVPASSQKKVDFTPSVKSRYATKLAEASPSPAKIDRSRAPARDSWQPAIPYDSSAFVVNDPDNEEAWSDDEEEKGGAPVTYPSLPTLSPRPASRAGAVSNASTGAVDHTFGTFTRQAREHGRRESKEFKSIFTTLHPRPGTAPGSATTSLTSVNTQVNRTNPIVNATRVASTASTKSVSPQKSQPSPSTIRRVRASEPAVAPPILPFTDIPDTNTNVSSIPHGLPGKKRRHDADIANDKFGRDDDAKENRRITHIPSLPGAWEDSAIEKEDEDEGEKRGGKRARVAPPAPALSSDNDKQAAERERSPIKRRETNARELAAKTAKERKKSMAGISLSRLNALASPKKRG</sequence>
<feature type="region of interest" description="Disordered" evidence="1">
    <location>
        <begin position="216"/>
        <end position="557"/>
    </location>
</feature>
<organism evidence="2 3">
    <name type="scientific">Knufia fluminis</name>
    <dbReference type="NCBI Taxonomy" id="191047"/>
    <lineage>
        <taxon>Eukaryota</taxon>
        <taxon>Fungi</taxon>
        <taxon>Dikarya</taxon>
        <taxon>Ascomycota</taxon>
        <taxon>Pezizomycotina</taxon>
        <taxon>Eurotiomycetes</taxon>
        <taxon>Chaetothyriomycetidae</taxon>
        <taxon>Chaetothyriales</taxon>
        <taxon>Trichomeriaceae</taxon>
        <taxon>Knufia</taxon>
    </lineage>
</organism>
<feature type="compositionally biased region" description="Basic and acidic residues" evidence="1">
    <location>
        <begin position="1"/>
        <end position="10"/>
    </location>
</feature>
<evidence type="ECO:0000313" key="3">
    <source>
        <dbReference type="Proteomes" id="UP001316803"/>
    </source>
</evidence>